<sequence>MGGLVEDFVVEVVFTFIIQIAFNSIRTVSTLLRPSVEPLLAVDDVMATLELSLFFVALSFFFSPFWSGVSRGAATNPAGLIMKGVEGRLSPVRVILNCAGIIIGNLAALLFVEEVIHQAYPLEGVSIQPLRPDGDVRVSIAYEFVVTAIVFGVGAHAAKFLGAGFHTTVFNSALYCAILAYEQCTYSCSIVNPAAALSLQLHSRGAASLFSGAVLRDLAPYLIGSTGGAMVISFSPNSVFLALLELLGQPFHENFGICLPGSRLLLQCFLQLLQLVTLPVLRAASKDDALVGTELSSEEGLEAEDDRPDFLLRWDSLQAHYMYVA</sequence>
<keyword evidence="2 5" id="KW-0812">Transmembrane</keyword>
<dbReference type="SUPFAM" id="SSF81338">
    <property type="entry name" value="Aquaporin-like"/>
    <property type="match status" value="1"/>
</dbReference>
<proteinExistence type="predicted"/>
<dbReference type="InterPro" id="IPR023271">
    <property type="entry name" value="Aquaporin-like"/>
</dbReference>
<evidence type="ECO:0000313" key="7">
    <source>
        <dbReference type="Proteomes" id="UP001190700"/>
    </source>
</evidence>
<evidence type="ECO:0000256" key="5">
    <source>
        <dbReference type="SAM" id="Phobius"/>
    </source>
</evidence>
<gene>
    <name evidence="6" type="ORF">CYMTET_34175</name>
</gene>
<evidence type="ECO:0000313" key="6">
    <source>
        <dbReference type="EMBL" id="KAK3256703.1"/>
    </source>
</evidence>
<dbReference type="Proteomes" id="UP001190700">
    <property type="component" value="Unassembled WGS sequence"/>
</dbReference>
<dbReference type="AlphaFoldDB" id="A0AAE0FBM0"/>
<evidence type="ECO:0000256" key="1">
    <source>
        <dbReference type="ARBA" id="ARBA00004141"/>
    </source>
</evidence>
<feature type="transmembrane region" description="Helical" evidence="5">
    <location>
        <begin position="52"/>
        <end position="73"/>
    </location>
</feature>
<evidence type="ECO:0000256" key="3">
    <source>
        <dbReference type="ARBA" id="ARBA00022989"/>
    </source>
</evidence>
<accession>A0AAE0FBM0</accession>
<evidence type="ECO:0000256" key="2">
    <source>
        <dbReference type="ARBA" id="ARBA00022692"/>
    </source>
</evidence>
<reference evidence="6 7" key="1">
    <citation type="journal article" date="2015" name="Genome Biol. Evol.">
        <title>Comparative Genomics of a Bacterivorous Green Alga Reveals Evolutionary Causalities and Consequences of Phago-Mixotrophic Mode of Nutrition.</title>
        <authorList>
            <person name="Burns J.A."/>
            <person name="Paasch A."/>
            <person name="Narechania A."/>
            <person name="Kim E."/>
        </authorList>
    </citation>
    <scope>NUCLEOTIDE SEQUENCE [LARGE SCALE GENOMIC DNA]</scope>
    <source>
        <strain evidence="6 7">PLY_AMNH</strain>
    </source>
</reference>
<evidence type="ECO:0000256" key="4">
    <source>
        <dbReference type="ARBA" id="ARBA00023136"/>
    </source>
</evidence>
<organism evidence="6 7">
    <name type="scientific">Cymbomonas tetramitiformis</name>
    <dbReference type="NCBI Taxonomy" id="36881"/>
    <lineage>
        <taxon>Eukaryota</taxon>
        <taxon>Viridiplantae</taxon>
        <taxon>Chlorophyta</taxon>
        <taxon>Pyramimonadophyceae</taxon>
        <taxon>Pyramimonadales</taxon>
        <taxon>Pyramimonadaceae</taxon>
        <taxon>Cymbomonas</taxon>
    </lineage>
</organism>
<keyword evidence="3 5" id="KW-1133">Transmembrane helix</keyword>
<keyword evidence="4 5" id="KW-0472">Membrane</keyword>
<comment type="caution">
    <text evidence="6">The sequence shown here is derived from an EMBL/GenBank/DDBJ whole genome shotgun (WGS) entry which is preliminary data.</text>
</comment>
<keyword evidence="7" id="KW-1185">Reference proteome</keyword>
<dbReference type="GO" id="GO:0016020">
    <property type="term" value="C:membrane"/>
    <property type="evidence" value="ECO:0007669"/>
    <property type="project" value="UniProtKB-SubCell"/>
</dbReference>
<comment type="subcellular location">
    <subcellularLocation>
        <location evidence="1">Membrane</location>
        <topology evidence="1">Multi-pass membrane protein</topology>
    </subcellularLocation>
</comment>
<protein>
    <submittedName>
        <fullName evidence="6">Uncharacterized protein</fullName>
    </submittedName>
</protein>
<name>A0AAE0FBM0_9CHLO</name>
<dbReference type="Gene3D" id="1.20.1080.10">
    <property type="entry name" value="Glycerol uptake facilitator protein"/>
    <property type="match status" value="1"/>
</dbReference>
<feature type="transmembrane region" description="Helical" evidence="5">
    <location>
        <begin position="94"/>
        <end position="112"/>
    </location>
</feature>
<dbReference type="EMBL" id="LGRX02021414">
    <property type="protein sequence ID" value="KAK3256703.1"/>
    <property type="molecule type" value="Genomic_DNA"/>
</dbReference>